<accession>A0ABX7H085</accession>
<evidence type="ECO:0000313" key="2">
    <source>
        <dbReference type="EMBL" id="QRN55621.1"/>
    </source>
</evidence>
<dbReference type="EMBL" id="CP064030">
    <property type="protein sequence ID" value="QRN55621.1"/>
    <property type="molecule type" value="Genomic_DNA"/>
</dbReference>
<reference evidence="2 3" key="1">
    <citation type="submission" date="2020-10" db="EMBL/GenBank/DDBJ databases">
        <title>Phylogeny of dyella-like bacteria.</title>
        <authorList>
            <person name="Fu J."/>
        </authorList>
    </citation>
    <scope>NUCLEOTIDE SEQUENCE [LARGE SCALE GENOMIC DNA]</scope>
    <source>
        <strain evidence="2 3">DHOB09</strain>
    </source>
</reference>
<evidence type="ECO:0000256" key="1">
    <source>
        <dbReference type="SAM" id="SignalP"/>
    </source>
</evidence>
<feature type="signal peptide" evidence="1">
    <location>
        <begin position="1"/>
        <end position="33"/>
    </location>
</feature>
<dbReference type="RefSeq" id="WP_188799187.1">
    <property type="nucleotide sequence ID" value="NZ_BMIZ01000001.1"/>
</dbReference>
<organism evidence="2 3">
    <name type="scientific">Dyella caseinilytica</name>
    <dbReference type="NCBI Taxonomy" id="1849581"/>
    <lineage>
        <taxon>Bacteria</taxon>
        <taxon>Pseudomonadati</taxon>
        <taxon>Pseudomonadota</taxon>
        <taxon>Gammaproteobacteria</taxon>
        <taxon>Lysobacterales</taxon>
        <taxon>Rhodanobacteraceae</taxon>
        <taxon>Dyella</taxon>
    </lineage>
</organism>
<proteinExistence type="predicted"/>
<name>A0ABX7H085_9GAMM</name>
<feature type="chain" id="PRO_5046758996" evidence="1">
    <location>
        <begin position="34"/>
        <end position="256"/>
    </location>
</feature>
<keyword evidence="3" id="KW-1185">Reference proteome</keyword>
<dbReference type="Proteomes" id="UP000663181">
    <property type="component" value="Chromosome"/>
</dbReference>
<sequence>MTPPHLSCAKAIWRRHRFTFGLAFVIACMPLHAQTSGLNATVGLSSQLVDRGIALTPVTPILQGAVSWASSTTGWALGLSASTETRDPGHAAEAQALGAYYWSLSDDWRLQAGASYYAYPGNNAASSFDRAETSVNWMYRDVMTFGLSAIYLTNGNDHQPRGAADVDFHWPLPWHLSFSAGAGVTQPLLIRGYGGYAYEYRASHLGSYYGYGHAGLIWDEAPWRVELERIATSPNIGRQANGVAAAPWVATISWSF</sequence>
<protein>
    <submittedName>
        <fullName evidence="2">Uncharacterized protein</fullName>
    </submittedName>
</protein>
<evidence type="ECO:0000313" key="3">
    <source>
        <dbReference type="Proteomes" id="UP000663181"/>
    </source>
</evidence>
<keyword evidence="1" id="KW-0732">Signal</keyword>
<gene>
    <name evidence="2" type="ORF">ISN74_10010</name>
</gene>